<comment type="caution">
    <text evidence="1">The sequence shown here is derived from an EMBL/GenBank/DDBJ whole genome shotgun (WGS) entry which is preliminary data.</text>
</comment>
<evidence type="ECO:0000313" key="2">
    <source>
        <dbReference type="Proteomes" id="UP000789525"/>
    </source>
</evidence>
<sequence length="346" mass="39243">DPFFRSWLDMVLECLLKQHTSKLTSFTDEVQQLYLLAQYFNGFVDAQILIYNTIAKAFEMSRYWPGAIGAYERILTLRHNDYETIMGLARTYGLEAHKEEFVKYAYLSVRMNPYNWDWILYITDLLANGFFSLHQEALSILDFVVNQFPNAKVSSGMEIYNIQKIYKFRGILKEKLGDKVGMCADCLNMIAIGFGGKTLPTLIDELLLSIGYINFNINNYPTVMLIPDYVTSALPVILFPNSNGIIPGHKGLTLNDMLYAKIELINALRILALEFELDSQIIQAQLWSASPLRSITLLMLYIAIAISPSAQLCLQLAKVLTTIQEIILIGPQTFDGTGLAIEYLKL</sequence>
<dbReference type="EMBL" id="CAJVPT010045051">
    <property type="protein sequence ID" value="CAG8735479.1"/>
    <property type="molecule type" value="Genomic_DNA"/>
</dbReference>
<dbReference type="Proteomes" id="UP000789525">
    <property type="component" value="Unassembled WGS sequence"/>
</dbReference>
<organism evidence="1 2">
    <name type="scientific">Acaulospora colombiana</name>
    <dbReference type="NCBI Taxonomy" id="27376"/>
    <lineage>
        <taxon>Eukaryota</taxon>
        <taxon>Fungi</taxon>
        <taxon>Fungi incertae sedis</taxon>
        <taxon>Mucoromycota</taxon>
        <taxon>Glomeromycotina</taxon>
        <taxon>Glomeromycetes</taxon>
        <taxon>Diversisporales</taxon>
        <taxon>Acaulosporaceae</taxon>
        <taxon>Acaulospora</taxon>
    </lineage>
</organism>
<feature type="non-terminal residue" evidence="1">
    <location>
        <position position="346"/>
    </location>
</feature>
<name>A0ACA9Q4L9_9GLOM</name>
<evidence type="ECO:0000313" key="1">
    <source>
        <dbReference type="EMBL" id="CAG8735479.1"/>
    </source>
</evidence>
<protein>
    <submittedName>
        <fullName evidence="1">718_t:CDS:1</fullName>
    </submittedName>
</protein>
<feature type="non-terminal residue" evidence="1">
    <location>
        <position position="1"/>
    </location>
</feature>
<reference evidence="1" key="1">
    <citation type="submission" date="2021-06" db="EMBL/GenBank/DDBJ databases">
        <authorList>
            <person name="Kallberg Y."/>
            <person name="Tangrot J."/>
            <person name="Rosling A."/>
        </authorList>
    </citation>
    <scope>NUCLEOTIDE SEQUENCE</scope>
    <source>
        <strain evidence="1">CL356</strain>
    </source>
</reference>
<proteinExistence type="predicted"/>
<accession>A0ACA9Q4L9</accession>
<gene>
    <name evidence="1" type="ORF">ACOLOM_LOCUS11888</name>
</gene>
<keyword evidence="2" id="KW-1185">Reference proteome</keyword>